<evidence type="ECO:0000256" key="3">
    <source>
        <dbReference type="ARBA" id="ARBA00022597"/>
    </source>
</evidence>
<keyword evidence="6" id="KW-0418">Kinase</keyword>
<dbReference type="AlphaFoldDB" id="A0A1Q9YLF0"/>
<evidence type="ECO:0000256" key="2">
    <source>
        <dbReference type="ARBA" id="ARBA00022553"/>
    </source>
</evidence>
<evidence type="ECO:0000256" key="6">
    <source>
        <dbReference type="ARBA" id="ARBA00022777"/>
    </source>
</evidence>
<dbReference type="GO" id="GO:0009401">
    <property type="term" value="P:phosphoenolpyruvate-dependent sugar phosphotransferase system"/>
    <property type="evidence" value="ECO:0007669"/>
    <property type="project" value="UniProtKB-KW"/>
</dbReference>
<keyword evidence="3" id="KW-0762">Sugar transport</keyword>
<evidence type="ECO:0000256" key="5">
    <source>
        <dbReference type="ARBA" id="ARBA00022683"/>
    </source>
</evidence>
<dbReference type="InterPro" id="IPR013011">
    <property type="entry name" value="PTS_EIIB_2"/>
</dbReference>
<evidence type="ECO:0000256" key="1">
    <source>
        <dbReference type="ARBA" id="ARBA00022448"/>
    </source>
</evidence>
<evidence type="ECO:0000313" key="8">
    <source>
        <dbReference type="EMBL" id="OLU45688.1"/>
    </source>
</evidence>
<name>A0A1Q9YLF0_9FIRM</name>
<dbReference type="SUPFAM" id="SSF52794">
    <property type="entry name" value="PTS system IIB component-like"/>
    <property type="match status" value="1"/>
</dbReference>
<dbReference type="NCBIfam" id="TIGR00829">
    <property type="entry name" value="FRU"/>
    <property type="match status" value="1"/>
</dbReference>
<dbReference type="GO" id="GO:0016301">
    <property type="term" value="F:kinase activity"/>
    <property type="evidence" value="ECO:0007669"/>
    <property type="project" value="UniProtKB-KW"/>
</dbReference>
<dbReference type="Proteomes" id="UP000186758">
    <property type="component" value="Unassembled WGS sequence"/>
</dbReference>
<dbReference type="PANTHER" id="PTHR30505:SF0">
    <property type="entry name" value="FRUCTOSE-LIKE PTS SYSTEM EIIBC COMPONENT-RELATED"/>
    <property type="match status" value="1"/>
</dbReference>
<dbReference type="InterPro" id="IPR036095">
    <property type="entry name" value="PTS_EIIB-like_sf"/>
</dbReference>
<dbReference type="InterPro" id="IPR050864">
    <property type="entry name" value="Bacterial_PTS_Sugar_Transport"/>
</dbReference>
<gene>
    <name evidence="8" type="ORF">BO223_04140</name>
</gene>
<reference evidence="8 9" key="1">
    <citation type="submission" date="2016-11" db="EMBL/GenBank/DDBJ databases">
        <title>Description of two novel members of the family Erysipelotrichaceae: Ileibacterium lipovorans gen. nov., sp. nov. and Dubosiella newyorkensis, gen. nov., sp. nov.</title>
        <authorList>
            <person name="Cox L.M."/>
            <person name="Sohn J."/>
            <person name="Tyrrell K.L."/>
            <person name="Citron D.M."/>
            <person name="Lawson P.A."/>
            <person name="Patel N.B."/>
            <person name="Iizumi T."/>
            <person name="Perez-Perez G.I."/>
            <person name="Goldstein E.J."/>
            <person name="Blaser M.J."/>
        </authorList>
    </citation>
    <scope>NUCLEOTIDE SEQUENCE [LARGE SCALE GENOMIC DNA]</scope>
    <source>
        <strain evidence="8 9">NYU-BL-K8</strain>
    </source>
</reference>
<dbReference type="PANTHER" id="PTHR30505">
    <property type="entry name" value="FRUCTOSE-LIKE PERMEASE"/>
    <property type="match status" value="1"/>
</dbReference>
<protein>
    <submittedName>
        <fullName evidence="8">PTS fructose transporter subunit IIB</fullName>
    </submittedName>
</protein>
<dbReference type="GO" id="GO:0005886">
    <property type="term" value="C:plasma membrane"/>
    <property type="evidence" value="ECO:0007669"/>
    <property type="project" value="TreeGrafter"/>
</dbReference>
<keyword evidence="1" id="KW-0813">Transport</keyword>
<dbReference type="InterPro" id="IPR003501">
    <property type="entry name" value="PTS_EIIB_2/3"/>
</dbReference>
<keyword evidence="5" id="KW-0598">Phosphotransferase system</keyword>
<keyword evidence="4" id="KW-0808">Transferase</keyword>
<sequence length="107" mass="11489">MNIAAITACTIGVAHTYIAKEKLIEAAQNRGHSISVETQGNIGIEDELSQDVIRAADAIILEADIAVARQERFKGKPIVRVSSAVAIKQPERLIATVEHKLSQGVMS</sequence>
<dbReference type="GO" id="GO:0022877">
    <property type="term" value="F:protein-N(PI)-phosphohistidine-fructose phosphotransferase system transporter activity"/>
    <property type="evidence" value="ECO:0007669"/>
    <property type="project" value="InterPro"/>
</dbReference>
<dbReference type="CDD" id="cd05569">
    <property type="entry name" value="PTS_IIB_fructose"/>
    <property type="match status" value="1"/>
</dbReference>
<dbReference type="EMBL" id="MPJZ01000045">
    <property type="protein sequence ID" value="OLU45688.1"/>
    <property type="molecule type" value="Genomic_DNA"/>
</dbReference>
<proteinExistence type="predicted"/>
<dbReference type="RefSeq" id="WP_075885053.1">
    <property type="nucleotide sequence ID" value="NZ_CAPQAZ010000069.1"/>
</dbReference>
<keyword evidence="2" id="KW-0597">Phosphoprotein</keyword>
<dbReference type="GO" id="GO:0090563">
    <property type="term" value="F:protein-phosphocysteine-sugar phosphotransferase activity"/>
    <property type="evidence" value="ECO:0007669"/>
    <property type="project" value="TreeGrafter"/>
</dbReference>
<accession>A0A1Q9YLF0</accession>
<dbReference type="Pfam" id="PF02302">
    <property type="entry name" value="PTS_IIB"/>
    <property type="match status" value="1"/>
</dbReference>
<evidence type="ECO:0000256" key="4">
    <source>
        <dbReference type="ARBA" id="ARBA00022679"/>
    </source>
</evidence>
<evidence type="ECO:0000313" key="9">
    <source>
        <dbReference type="Proteomes" id="UP000186758"/>
    </source>
</evidence>
<dbReference type="InterPro" id="IPR003353">
    <property type="entry name" value="PTS_IIB_fruc"/>
</dbReference>
<feature type="domain" description="PTS EIIB type-2" evidence="7">
    <location>
        <begin position="1"/>
        <end position="99"/>
    </location>
</feature>
<dbReference type="PROSITE" id="PS51099">
    <property type="entry name" value="PTS_EIIB_TYPE_2"/>
    <property type="match status" value="1"/>
</dbReference>
<evidence type="ECO:0000259" key="7">
    <source>
        <dbReference type="PROSITE" id="PS51099"/>
    </source>
</evidence>
<organism evidence="8 9">
    <name type="scientific">Faecalibaculum rodentium</name>
    <dbReference type="NCBI Taxonomy" id="1702221"/>
    <lineage>
        <taxon>Bacteria</taxon>
        <taxon>Bacillati</taxon>
        <taxon>Bacillota</taxon>
        <taxon>Erysipelotrichia</taxon>
        <taxon>Erysipelotrichales</taxon>
        <taxon>Erysipelotrichaceae</taxon>
        <taxon>Faecalibaculum</taxon>
    </lineage>
</organism>
<comment type="caution">
    <text evidence="8">The sequence shown here is derived from an EMBL/GenBank/DDBJ whole genome shotgun (WGS) entry which is preliminary data.</text>
</comment>
<dbReference type="Gene3D" id="3.40.50.2300">
    <property type="match status" value="1"/>
</dbReference>